<dbReference type="EMBL" id="MN740102">
    <property type="protein sequence ID" value="QHT87844.1"/>
    <property type="molecule type" value="Genomic_DNA"/>
</dbReference>
<dbReference type="SUPFAM" id="SSF48371">
    <property type="entry name" value="ARM repeat"/>
    <property type="match status" value="1"/>
</dbReference>
<proteinExistence type="predicted"/>
<sequence>MTAVEPTVPVTPVYKLADFETIKWNGFECELPEDVITLVSRIADQVGAPSYVKTPIFPKREKEKVNAADESVSSSSALQRKPRSGASEITSDDWEIIRRFQATELHKREGIDAHLDSIRSDLNKITDKTFDEVFAALCNRIDELKDEPDASHLQTVGAAIFNTASSNHFFSAVYARLFHQLLQKYDEVFKSVFQTNFDQFMALFKTIEHADAKKDYTRFCELNKTNDKRRAMSLFIINLMKEGVIAPIQIMDIVHQLQTLIQEHLRQADRANEVEELTENLFIILKDAHPVLRAKHADDWAAIVLEVEYNSQLKPKNAKYPSVTNKTIFKHMDILDELKKTK</sequence>
<dbReference type="Gene3D" id="1.25.40.180">
    <property type="match status" value="1"/>
</dbReference>
<name>A0A6C0I4M7_9ZZZZ</name>
<accession>A0A6C0I4M7</accession>
<evidence type="ECO:0000256" key="1">
    <source>
        <dbReference type="SAM" id="MobiDB-lite"/>
    </source>
</evidence>
<feature type="region of interest" description="Disordered" evidence="1">
    <location>
        <begin position="63"/>
        <end position="86"/>
    </location>
</feature>
<evidence type="ECO:0008006" key="3">
    <source>
        <dbReference type="Google" id="ProtNLM"/>
    </source>
</evidence>
<protein>
    <recommendedName>
        <fullName evidence="3">MIF4G domain-containing protein</fullName>
    </recommendedName>
</protein>
<organism evidence="2">
    <name type="scientific">viral metagenome</name>
    <dbReference type="NCBI Taxonomy" id="1070528"/>
    <lineage>
        <taxon>unclassified sequences</taxon>
        <taxon>metagenomes</taxon>
        <taxon>organismal metagenomes</taxon>
    </lineage>
</organism>
<dbReference type="InterPro" id="IPR016024">
    <property type="entry name" value="ARM-type_fold"/>
</dbReference>
<reference evidence="2" key="1">
    <citation type="journal article" date="2020" name="Nature">
        <title>Giant virus diversity and host interactions through global metagenomics.</title>
        <authorList>
            <person name="Schulz F."/>
            <person name="Roux S."/>
            <person name="Paez-Espino D."/>
            <person name="Jungbluth S."/>
            <person name="Walsh D.A."/>
            <person name="Denef V.J."/>
            <person name="McMahon K.D."/>
            <person name="Konstantinidis K.T."/>
            <person name="Eloe-Fadrosh E.A."/>
            <person name="Kyrpides N.C."/>
            <person name="Woyke T."/>
        </authorList>
    </citation>
    <scope>NUCLEOTIDE SEQUENCE</scope>
    <source>
        <strain evidence="2">GVMAG-M-3300023184-191</strain>
    </source>
</reference>
<evidence type="ECO:0000313" key="2">
    <source>
        <dbReference type="EMBL" id="QHT87844.1"/>
    </source>
</evidence>
<dbReference type="AlphaFoldDB" id="A0A6C0I4M7"/>